<proteinExistence type="predicted"/>
<dbReference type="HOGENOM" id="CLU_1416046_0_0_1"/>
<gene>
    <name evidence="1" type="primary">TPHA0B04903</name>
    <name evidence="1" type="ordered locus">TPHA_0B04903</name>
</gene>
<reference evidence="1 2" key="1">
    <citation type="journal article" date="2011" name="Proc. Natl. Acad. Sci. U.S.A.">
        <title>Evolutionary erosion of yeast sex chromosomes by mating-type switching accidents.</title>
        <authorList>
            <person name="Gordon J.L."/>
            <person name="Armisen D."/>
            <person name="Proux-Wera E."/>
            <person name="Oheigeartaigh S.S."/>
            <person name="Byrne K.P."/>
            <person name="Wolfe K.H."/>
        </authorList>
    </citation>
    <scope>NUCLEOTIDE SEQUENCE [LARGE SCALE GENOMIC DNA]</scope>
    <source>
        <strain evidence="2">ATCC 24235 / CBS 4417 / NBRC 1672 / NRRL Y-8282 / UCD 70-5</strain>
    </source>
</reference>
<dbReference type="Proteomes" id="UP000005666">
    <property type="component" value="Chromosome 2"/>
</dbReference>
<organism evidence="1 2">
    <name type="scientific">Tetrapisispora phaffii (strain ATCC 24235 / CBS 4417 / NBRC 1672 / NRRL Y-8282 / UCD 70-5)</name>
    <name type="common">Yeast</name>
    <name type="synonym">Fabospora phaffii</name>
    <dbReference type="NCBI Taxonomy" id="1071381"/>
    <lineage>
        <taxon>Eukaryota</taxon>
        <taxon>Fungi</taxon>
        <taxon>Dikarya</taxon>
        <taxon>Ascomycota</taxon>
        <taxon>Saccharomycotina</taxon>
        <taxon>Saccharomycetes</taxon>
        <taxon>Saccharomycetales</taxon>
        <taxon>Saccharomycetaceae</taxon>
        <taxon>Tetrapisispora</taxon>
    </lineage>
</organism>
<dbReference type="RefSeq" id="XP_003684595.1">
    <property type="nucleotide sequence ID" value="XM_003684547.1"/>
</dbReference>
<sequence length="192" mass="22124">MQTVRELIICANPCQRRRALFYLFLIRLLWEMAPEDARPSAKVASFSLKPPAIVLTSTEIRSYQSLIAPLNYHCTYRSELCWPLIYIGCEICGVNGVCSVCFAVRLSYDSKRSVVNVCATFYFSTASKRVQWQETFFKTSIYYRAAWNALKKQRNKDFILRNKICISMHVDGFLNILLSNNTISWVSSCLVD</sequence>
<accession>G8BQ80</accession>
<dbReference type="EMBL" id="HE612857">
    <property type="protein sequence ID" value="CCE62161.1"/>
    <property type="molecule type" value="Genomic_DNA"/>
</dbReference>
<dbReference type="AlphaFoldDB" id="G8BQ80"/>
<name>G8BQ80_TETPH</name>
<evidence type="ECO:0000313" key="1">
    <source>
        <dbReference type="EMBL" id="CCE62161.1"/>
    </source>
</evidence>
<evidence type="ECO:0000313" key="2">
    <source>
        <dbReference type="Proteomes" id="UP000005666"/>
    </source>
</evidence>
<dbReference type="GeneID" id="11534724"/>
<keyword evidence="2" id="KW-1185">Reference proteome</keyword>
<protein>
    <submittedName>
        <fullName evidence="1">Uncharacterized protein</fullName>
    </submittedName>
</protein>
<dbReference type="KEGG" id="tpf:TPHA_0B04903"/>